<proteinExistence type="inferred from homology"/>
<keyword evidence="9" id="KW-0969">Cilium</keyword>
<keyword evidence="4 6" id="KW-0975">Bacterial flagellum</keyword>
<evidence type="ECO:0000256" key="4">
    <source>
        <dbReference type="ARBA" id="ARBA00023143"/>
    </source>
</evidence>
<evidence type="ECO:0000256" key="6">
    <source>
        <dbReference type="RuleBase" id="RU362062"/>
    </source>
</evidence>
<reference evidence="9 10" key="1">
    <citation type="journal article" date="2016" name="Nat. Commun.">
        <title>Thousands of microbial genomes shed light on interconnected biogeochemical processes in an aquifer system.</title>
        <authorList>
            <person name="Anantharaman K."/>
            <person name="Brown C.T."/>
            <person name="Hug L.A."/>
            <person name="Sharon I."/>
            <person name="Castelle C.J."/>
            <person name="Probst A.J."/>
            <person name="Thomas B.C."/>
            <person name="Singh A."/>
            <person name="Wilkins M.J."/>
            <person name="Karaoz U."/>
            <person name="Brodie E.L."/>
            <person name="Williams K.H."/>
            <person name="Hubbard S.S."/>
            <person name="Banfield J.F."/>
        </authorList>
    </citation>
    <scope>NUCLEOTIDE SEQUENCE [LARGE SCALE GENOMIC DNA]</scope>
</reference>
<comment type="similarity">
    <text evidence="2">Belongs to the flagella basal body rod proteins family.</text>
</comment>
<gene>
    <name evidence="9" type="ORF">A2519_00220</name>
</gene>
<dbReference type="InterPro" id="IPR010930">
    <property type="entry name" value="Flg_bb/hook_C_dom"/>
</dbReference>
<dbReference type="Pfam" id="PF06429">
    <property type="entry name" value="Flg_bbr_C"/>
    <property type="match status" value="1"/>
</dbReference>
<evidence type="ECO:0000259" key="7">
    <source>
        <dbReference type="Pfam" id="PF00460"/>
    </source>
</evidence>
<dbReference type="InterPro" id="IPR001444">
    <property type="entry name" value="Flag_bb_rod_N"/>
</dbReference>
<dbReference type="PANTHER" id="PTHR30435:SF2">
    <property type="entry name" value="FLAGELLAR BASAL-BODY ROD PROTEIN FLGC"/>
    <property type="match status" value="1"/>
</dbReference>
<protein>
    <recommendedName>
        <fullName evidence="3 6">Flagellar basal-body rod protein FlgC</fullName>
    </recommendedName>
</protein>
<dbReference type="Pfam" id="PF00460">
    <property type="entry name" value="Flg_bb_rod"/>
    <property type="match status" value="1"/>
</dbReference>
<feature type="domain" description="Flagellar basal body rod protein N-terminal" evidence="7">
    <location>
        <begin position="10"/>
        <end position="38"/>
    </location>
</feature>
<feature type="domain" description="Flagellar basal-body/hook protein C-terminal" evidence="8">
    <location>
        <begin position="124"/>
        <end position="167"/>
    </location>
</feature>
<evidence type="ECO:0000256" key="5">
    <source>
        <dbReference type="ARBA" id="ARBA00025933"/>
    </source>
</evidence>
<sequence length="168" mass="18441">MPLVGLFSGINISASGLRAQRIRQNVISSNLANAETTRTKEGGPYKRQFVVLESNPNERDYRMVFGPERLEGTATKRNHMGIPKPEFPIITEKIGAGVEVQQIAQDKAPPRLVYDPTHPDANEQGYVAMPNVNVVQEMTDMITATRAYEANATALGATKGMLMKALEI</sequence>
<comment type="subunit">
    <text evidence="5 6">The basal body constitutes a major portion of the flagellar organelle and consists of four rings (L,P,S, and M) mounted on a central rod. The rod consists of about 26 subunits of FlgG in the distal portion, and FlgB, FlgC and FlgF are thought to build up the proximal portion of the rod with about 6 subunits each.</text>
</comment>
<name>A0A1F7EZV2_UNCRA</name>
<evidence type="ECO:0000256" key="3">
    <source>
        <dbReference type="ARBA" id="ARBA00017941"/>
    </source>
</evidence>
<dbReference type="GO" id="GO:0030694">
    <property type="term" value="C:bacterial-type flagellum basal body, rod"/>
    <property type="evidence" value="ECO:0007669"/>
    <property type="project" value="UniProtKB-UniRule"/>
</dbReference>
<evidence type="ECO:0000256" key="1">
    <source>
        <dbReference type="ARBA" id="ARBA00004117"/>
    </source>
</evidence>
<evidence type="ECO:0000256" key="2">
    <source>
        <dbReference type="ARBA" id="ARBA00009677"/>
    </source>
</evidence>
<keyword evidence="9" id="KW-0282">Flagellum</keyword>
<keyword evidence="9" id="KW-0966">Cell projection</keyword>
<evidence type="ECO:0000259" key="8">
    <source>
        <dbReference type="Pfam" id="PF06429"/>
    </source>
</evidence>
<dbReference type="PANTHER" id="PTHR30435">
    <property type="entry name" value="FLAGELLAR PROTEIN"/>
    <property type="match status" value="1"/>
</dbReference>
<dbReference type="EMBL" id="MFYX01000157">
    <property type="protein sequence ID" value="OGJ99914.1"/>
    <property type="molecule type" value="Genomic_DNA"/>
</dbReference>
<dbReference type="Proteomes" id="UP000179243">
    <property type="component" value="Unassembled WGS sequence"/>
</dbReference>
<dbReference type="AlphaFoldDB" id="A0A1F7EZV2"/>
<evidence type="ECO:0000313" key="10">
    <source>
        <dbReference type="Proteomes" id="UP000179243"/>
    </source>
</evidence>
<dbReference type="NCBIfam" id="TIGR01395">
    <property type="entry name" value="FlgC"/>
    <property type="match status" value="1"/>
</dbReference>
<accession>A0A1F7EZV2</accession>
<dbReference type="GO" id="GO:0071978">
    <property type="term" value="P:bacterial-type flagellum-dependent swarming motility"/>
    <property type="evidence" value="ECO:0007669"/>
    <property type="project" value="TreeGrafter"/>
</dbReference>
<comment type="subcellular location">
    <subcellularLocation>
        <location evidence="1 6">Bacterial flagellum basal body</location>
    </subcellularLocation>
</comment>
<evidence type="ECO:0000313" key="9">
    <source>
        <dbReference type="EMBL" id="OGJ99914.1"/>
    </source>
</evidence>
<organism evidence="9 10">
    <name type="scientific">Candidatus Raymondbacteria bacterium RIFOXYD12_FULL_49_13</name>
    <dbReference type="NCBI Taxonomy" id="1817890"/>
    <lineage>
        <taxon>Bacteria</taxon>
        <taxon>Raymondiibacteriota</taxon>
    </lineage>
</organism>
<comment type="caution">
    <text evidence="9">The sequence shown here is derived from an EMBL/GenBank/DDBJ whole genome shotgun (WGS) entry which is preliminary data.</text>
</comment>
<dbReference type="InterPro" id="IPR006299">
    <property type="entry name" value="FlgC"/>
</dbReference>